<organism evidence="7 8">
    <name type="scientific">Acanthosepion pharaonis</name>
    <name type="common">Pharaoh cuttlefish</name>
    <name type="synonym">Sepia pharaonis</name>
    <dbReference type="NCBI Taxonomy" id="158019"/>
    <lineage>
        <taxon>Eukaryota</taxon>
        <taxon>Metazoa</taxon>
        <taxon>Spiralia</taxon>
        <taxon>Lophotrochozoa</taxon>
        <taxon>Mollusca</taxon>
        <taxon>Cephalopoda</taxon>
        <taxon>Coleoidea</taxon>
        <taxon>Decapodiformes</taxon>
        <taxon>Sepiida</taxon>
        <taxon>Sepiina</taxon>
        <taxon>Sepiidae</taxon>
        <taxon>Acanthosepion</taxon>
    </lineage>
</organism>
<dbReference type="CDD" id="cd19953">
    <property type="entry name" value="PDS5"/>
    <property type="match status" value="1"/>
</dbReference>
<comment type="subcellular location">
    <subcellularLocation>
        <location evidence="1">Nucleus</location>
    </subcellularLocation>
</comment>
<dbReference type="Gene3D" id="1.25.10.10">
    <property type="entry name" value="Leucine-rich Repeat Variant"/>
    <property type="match status" value="1"/>
</dbReference>
<feature type="compositionally biased region" description="Low complexity" evidence="6">
    <location>
        <begin position="1332"/>
        <end position="1352"/>
    </location>
</feature>
<dbReference type="EMBL" id="CAHIKZ030004896">
    <property type="protein sequence ID" value="CAE1316970.1"/>
    <property type="molecule type" value="Genomic_DNA"/>
</dbReference>
<evidence type="ECO:0000256" key="1">
    <source>
        <dbReference type="ARBA" id="ARBA00004123"/>
    </source>
</evidence>
<evidence type="ECO:0000256" key="5">
    <source>
        <dbReference type="ARBA" id="ARBA00023306"/>
    </source>
</evidence>
<evidence type="ECO:0000313" key="7">
    <source>
        <dbReference type="EMBL" id="CAE1316970.1"/>
    </source>
</evidence>
<keyword evidence="8" id="KW-1185">Reference proteome</keyword>
<evidence type="ECO:0000256" key="4">
    <source>
        <dbReference type="ARBA" id="ARBA00023242"/>
    </source>
</evidence>
<dbReference type="PANTHER" id="PTHR12663:SF0">
    <property type="entry name" value="PRECOCIOUS DISSOCIATION OF SISTERS 5, ISOFORM A"/>
    <property type="match status" value="1"/>
</dbReference>
<dbReference type="InterPro" id="IPR016024">
    <property type="entry name" value="ARM-type_fold"/>
</dbReference>
<dbReference type="OrthoDB" id="200660at2759"/>
<comment type="caution">
    <text evidence="7">The sequence shown here is derived from an EMBL/GenBank/DDBJ whole genome shotgun (WGS) entry which is preliminary data.</text>
</comment>
<dbReference type="SUPFAM" id="SSF48371">
    <property type="entry name" value="ARM repeat"/>
    <property type="match status" value="1"/>
</dbReference>
<name>A0A812EAG6_ACAPH</name>
<keyword evidence="5" id="KW-0131">Cell cycle</keyword>
<protein>
    <submittedName>
        <fullName evidence="7">PDS5</fullName>
    </submittedName>
</protein>
<dbReference type="GO" id="GO:0000785">
    <property type="term" value="C:chromatin"/>
    <property type="evidence" value="ECO:0007669"/>
    <property type="project" value="TreeGrafter"/>
</dbReference>
<dbReference type="Proteomes" id="UP000597762">
    <property type="component" value="Unassembled WGS sequence"/>
</dbReference>
<dbReference type="GO" id="GO:0006281">
    <property type="term" value="P:DNA repair"/>
    <property type="evidence" value="ECO:0007669"/>
    <property type="project" value="TreeGrafter"/>
</dbReference>
<feature type="compositionally biased region" description="Basic and acidic residues" evidence="6">
    <location>
        <begin position="1167"/>
        <end position="1197"/>
    </location>
</feature>
<dbReference type="GO" id="GO:0051301">
    <property type="term" value="P:cell division"/>
    <property type="evidence" value="ECO:0007669"/>
    <property type="project" value="UniProtKB-KW"/>
</dbReference>
<feature type="region of interest" description="Disordered" evidence="6">
    <location>
        <begin position="1141"/>
        <end position="1427"/>
    </location>
</feature>
<feature type="compositionally biased region" description="Polar residues" evidence="6">
    <location>
        <begin position="1273"/>
        <end position="1284"/>
    </location>
</feature>
<sequence>MPLPKGGKPNKIVYPPNCKEVSEDIGKDELVRRLKMLARVFQDMGQDENEKYSELALHLATEFFFDHASKDVRLLVACCIADVFRIFAPEAPYRDPDHLKEIFMFLVKQLRGLEDPESPSFKRYFYLLENLAWVKSFNICIELDDSQEIFCNLYKLMFSIINEKHSAKVRTFMLDMMVPLITEADTVSQELLDTILINLIEPYKSQNKLAYNLAKDLLRKTSCAVEPYIQTFFNNLLMIGKTSESEVSDHLYELIYELNMISGTMLLAVLPQLEFKLKSSEEIERKNVTRLLAKMFSDPESELASQHRVLWNCFLGRFNDISTGVRTVCVQYAQRFILHHTDLVKDIIEQLKVRQHDPEETVRMEVVSAVLNAAKKDFKMITDELLAFIKERTLDKKFKIRREALLGLAHLYKTYINQDPENMEIAKRLSWVKDKVFHAYYQHSPEDRLLVERIFNTCLVPYILPTSERMKRLHNLYASLDEHALKAFNELLKYQHGVRVCVLQWIDALEQNLQGCPAPVVAKLVALARQLPEPNKAQEHLKKFNHVLREDKRIRHCLKALVSPDCTCRKAEDAVKEILRKVGNPGQQTPFYIAVKSLLERIAPVMIDADAISALVKYNCDVISGLIIVDDGVLTAGAKGLKLLLALSSVFPHCFNRESVFEDLLTFLKHEDEIISDLTLQVFVNTGHNLKKDCPNIHLSLLPVLLTTAKMGNIRQTKHAIKCISVVYKQEKETILQQVFEHVKKALNPESANYLTAIVAMGHIAEICPGEFSSEMKNVVSKLIVKDLLMQDRTQGHQVHDSWYADHLVSEETQAKVLAMKMLVRWLLGLRSNAGNSATSTLRLLYTVIIHEGDLMERGKINKPELARLRLQAGCCMLKLAEEPCFADLITREQFQALALLINDSCYQVRLRFAMKLNKGLLSLRLPLEYMSIFSLAANDPVKERRGQVKQFLYANISKRREYLKQHASASSKIFSLLPDYMLPYTIHLLAHDPDLKSPDHIQALNIIKECLWFVMDPLMSRSEDYNYAFFRRMIEDIKQTKDAQGPDDEETNKKMYAVCDIALGLMMTKVSNVVLKDTHMEPVLPIKLFTKPDHSYSNTKLYLPKDFIFDTGKKKVTSTTLMNASDRPVPAKPPVPITTTEIIVTSPKPVVNPNPTCPREPKKKKEKENEAKESTSTQDEKKKKKPTEESSSEQKPRTGRGMRQTSAAVKKKGALVKKATLQAGKKSKTPIKLTKAAAKSPKRVAGKQAKITDFRSPKRQTPKNSPLKVLSPTKQILNGSTKGTNRRAAQSRTSSSSSCKSDNARKRTAGSPDENIPAKKRATTNEKDSRSASPRTSEPPSSSSSSSSSPQPRRRGRPPKTESTLMDTPSTSTSTITKTQALANKNVRKVGGVTNGDEKEETSAESTSSIQSAVKEEEVEEAEINP</sequence>
<keyword evidence="4" id="KW-0539">Nucleus</keyword>
<keyword evidence="2" id="KW-0132">Cell division</keyword>
<dbReference type="Pfam" id="PF20168">
    <property type="entry name" value="PDS5"/>
    <property type="match status" value="1"/>
</dbReference>
<dbReference type="InterPro" id="IPR039776">
    <property type="entry name" value="Pds5"/>
</dbReference>
<keyword evidence="3" id="KW-0498">Mitosis</keyword>
<evidence type="ECO:0000256" key="6">
    <source>
        <dbReference type="SAM" id="MobiDB-lite"/>
    </source>
</evidence>
<dbReference type="PANTHER" id="PTHR12663">
    <property type="entry name" value="ANDROGEN INDUCED INHIBITOR OF PROLIFERATION AS3 / PDS5-RELATED"/>
    <property type="match status" value="1"/>
</dbReference>
<evidence type="ECO:0000256" key="2">
    <source>
        <dbReference type="ARBA" id="ARBA00022618"/>
    </source>
</evidence>
<proteinExistence type="predicted"/>
<evidence type="ECO:0000313" key="8">
    <source>
        <dbReference type="Proteomes" id="UP000597762"/>
    </source>
</evidence>
<dbReference type="InterPro" id="IPR011989">
    <property type="entry name" value="ARM-like"/>
</dbReference>
<feature type="compositionally biased region" description="Low complexity" evidence="6">
    <location>
        <begin position="1369"/>
        <end position="1380"/>
    </location>
</feature>
<reference evidence="7" key="1">
    <citation type="submission" date="2021-01" db="EMBL/GenBank/DDBJ databases">
        <authorList>
            <person name="Li R."/>
            <person name="Bekaert M."/>
        </authorList>
    </citation>
    <scope>NUCLEOTIDE SEQUENCE</scope>
    <source>
        <strain evidence="7">Farmed</strain>
    </source>
</reference>
<dbReference type="GO" id="GO:0007064">
    <property type="term" value="P:mitotic sister chromatid cohesion"/>
    <property type="evidence" value="ECO:0007669"/>
    <property type="project" value="InterPro"/>
</dbReference>
<evidence type="ECO:0000256" key="3">
    <source>
        <dbReference type="ARBA" id="ARBA00022776"/>
    </source>
</evidence>
<dbReference type="GO" id="GO:0005634">
    <property type="term" value="C:nucleus"/>
    <property type="evidence" value="ECO:0007669"/>
    <property type="project" value="UniProtKB-SubCell"/>
</dbReference>
<feature type="compositionally biased region" description="Acidic residues" evidence="6">
    <location>
        <begin position="1418"/>
        <end position="1427"/>
    </location>
</feature>
<gene>
    <name evidence="7" type="ORF">SPHA_67552</name>
</gene>
<feature type="compositionally biased region" description="Low complexity" evidence="6">
    <location>
        <begin position="1287"/>
        <end position="1302"/>
    </location>
</feature>
<accession>A0A812EAG6</accession>